<keyword evidence="3" id="KW-1185">Reference proteome</keyword>
<reference evidence="2" key="1">
    <citation type="submission" date="2020-10" db="EMBL/GenBank/DDBJ databases">
        <authorList>
            <person name="Castelo-Branco R."/>
            <person name="Eusebio N."/>
            <person name="Adriana R."/>
            <person name="Vieira A."/>
            <person name="Brugerolle De Fraissinette N."/>
            <person name="Rezende De Castro R."/>
            <person name="Schneider M.P."/>
            <person name="Vasconcelos V."/>
            <person name="Leao P.N."/>
        </authorList>
    </citation>
    <scope>NUCLEOTIDE SEQUENCE</scope>
    <source>
        <strain evidence="2">LEGE 06105</strain>
    </source>
</reference>
<evidence type="ECO:0000313" key="3">
    <source>
        <dbReference type="Proteomes" id="UP000620559"/>
    </source>
</evidence>
<dbReference type="EMBL" id="JADEWL010000010">
    <property type="protein sequence ID" value="MBE9212093.1"/>
    <property type="molecule type" value="Genomic_DNA"/>
</dbReference>
<organism evidence="2 3">
    <name type="scientific">Plectonema cf. radiosum LEGE 06105</name>
    <dbReference type="NCBI Taxonomy" id="945769"/>
    <lineage>
        <taxon>Bacteria</taxon>
        <taxon>Bacillati</taxon>
        <taxon>Cyanobacteriota</taxon>
        <taxon>Cyanophyceae</taxon>
        <taxon>Oscillatoriophycideae</taxon>
        <taxon>Oscillatoriales</taxon>
        <taxon>Microcoleaceae</taxon>
        <taxon>Plectonema</taxon>
    </lineage>
</organism>
<evidence type="ECO:0000313" key="2">
    <source>
        <dbReference type="EMBL" id="MBE9212093.1"/>
    </source>
</evidence>
<protein>
    <recommendedName>
        <fullName evidence="4">Major facilitator superfamily (MFS) profile domain-containing protein</fullName>
    </recommendedName>
</protein>
<keyword evidence="1" id="KW-0812">Transmembrane</keyword>
<comment type="caution">
    <text evidence="2">The sequence shown here is derived from an EMBL/GenBank/DDBJ whole genome shotgun (WGS) entry which is preliminary data.</text>
</comment>
<gene>
    <name evidence="2" type="ORF">IQ247_05100</name>
</gene>
<dbReference type="RefSeq" id="WP_193917702.1">
    <property type="nucleotide sequence ID" value="NZ_JADEWL010000010.1"/>
</dbReference>
<dbReference type="Gene3D" id="1.20.1250.20">
    <property type="entry name" value="MFS general substrate transporter like domains"/>
    <property type="match status" value="1"/>
</dbReference>
<keyword evidence="1" id="KW-1133">Transmembrane helix</keyword>
<feature type="transmembrane region" description="Helical" evidence="1">
    <location>
        <begin position="60"/>
        <end position="81"/>
    </location>
</feature>
<dbReference type="AlphaFoldDB" id="A0A8J7F9K5"/>
<proteinExistence type="predicted"/>
<keyword evidence="1" id="KW-0472">Membrane</keyword>
<dbReference type="SUPFAM" id="SSF103473">
    <property type="entry name" value="MFS general substrate transporter"/>
    <property type="match status" value="1"/>
</dbReference>
<evidence type="ECO:0000256" key="1">
    <source>
        <dbReference type="SAM" id="Phobius"/>
    </source>
</evidence>
<feature type="transmembrane region" description="Helical" evidence="1">
    <location>
        <begin position="111"/>
        <end position="131"/>
    </location>
</feature>
<feature type="transmembrane region" description="Helical" evidence="1">
    <location>
        <begin position="21"/>
        <end position="40"/>
    </location>
</feature>
<evidence type="ECO:0008006" key="4">
    <source>
        <dbReference type="Google" id="ProtNLM"/>
    </source>
</evidence>
<accession>A0A8J7F9K5</accession>
<name>A0A8J7F9K5_9CYAN</name>
<dbReference type="Proteomes" id="UP000620559">
    <property type="component" value="Unassembled WGS sequence"/>
</dbReference>
<dbReference type="InterPro" id="IPR036259">
    <property type="entry name" value="MFS_trans_sf"/>
</dbReference>
<sequence length="139" mass="14668">MSQKLSKSFAGKSKASTTRQWLTVMAGAILMLSFGGLYAWSVLVPSLQQFTGASLTSLSAVFSVAVISFTIAMVVGPSFYYRFDASTTTIGIYIIAAVGFMIVAVGKSVWWLGIGYGILFGTASGIGYSMALQSVSKCN</sequence>
<feature type="transmembrane region" description="Helical" evidence="1">
    <location>
        <begin position="88"/>
        <end position="105"/>
    </location>
</feature>